<protein>
    <recommendedName>
        <fullName evidence="3">POTRA domain-containing protein</fullName>
    </recommendedName>
</protein>
<accession>A0A077AWE0</accession>
<keyword evidence="5" id="KW-1185">Reference proteome</keyword>
<reference evidence="4 5" key="1">
    <citation type="submission" date="2014-07" db="EMBL/GenBank/DDBJ databases">
        <title>Comparative genomic insights into amoeba endosymbionts belonging to the families of Holosporaceae and Candidatus Midichloriaceae within Rickettsiales.</title>
        <authorList>
            <person name="Wang Z."/>
            <person name="Wu M."/>
        </authorList>
    </citation>
    <scope>NUCLEOTIDE SEQUENCE [LARGE SCALE GENOMIC DNA]</scope>
    <source>
        <strain evidence="4">PRA3</strain>
    </source>
</reference>
<dbReference type="Pfam" id="PF07244">
    <property type="entry name" value="POTRA"/>
    <property type="match status" value="1"/>
</dbReference>
<dbReference type="HOGENOM" id="CLU_887640_0_0_5"/>
<evidence type="ECO:0000256" key="2">
    <source>
        <dbReference type="ARBA" id="ARBA00023136"/>
    </source>
</evidence>
<gene>
    <name evidence="4" type="ORF">ID47_03110</name>
</gene>
<dbReference type="EMBL" id="CP008941">
    <property type="protein sequence ID" value="AIK95943.1"/>
    <property type="molecule type" value="Genomic_DNA"/>
</dbReference>
<dbReference type="eggNOG" id="COG0729">
    <property type="taxonomic scope" value="Bacteria"/>
</dbReference>
<dbReference type="AlphaFoldDB" id="A0A077AWE0"/>
<sequence>MKIRRRQIRELAWILTPLFLVGCSYLFPSKEDKKFTPKDLNLPEIKYRADLEVLGDKSQKTYFKSVPELLKPDTSAPVSTNALRYRADADLRLLRKALKNRGYFNGKVDYTLDYSGPEKVVKFIIEPGDVYKIEGVDIDMTGADDIPIMPEKARKVIGINNGAKVHLDEVVVSVPRLHRYFVCHGYPDVEIEEPIGKINDAKKSVLLIYKIHLKGKKKYGSLTITGNKTISESYIRNRFHIKKDEFYDQSELDKSRRALLDSEIFSSALISHKSVDDHADITVDLKEAPPRRVAAGIRYGTQEGSWGKVIVAT</sequence>
<comment type="subcellular location">
    <subcellularLocation>
        <location evidence="1">Membrane</location>
    </subcellularLocation>
</comment>
<dbReference type="RefSeq" id="WP_038463656.1">
    <property type="nucleotide sequence ID" value="NZ_CP008941.1"/>
</dbReference>
<dbReference type="InterPro" id="IPR010827">
    <property type="entry name" value="BamA/TamA_POTRA"/>
</dbReference>
<proteinExistence type="predicted"/>
<dbReference type="GO" id="GO:0019867">
    <property type="term" value="C:outer membrane"/>
    <property type="evidence" value="ECO:0007669"/>
    <property type="project" value="InterPro"/>
</dbReference>
<evidence type="ECO:0000259" key="3">
    <source>
        <dbReference type="PROSITE" id="PS51779"/>
    </source>
</evidence>
<dbReference type="InterPro" id="IPR034746">
    <property type="entry name" value="POTRA"/>
</dbReference>
<feature type="domain" description="POTRA" evidence="3">
    <location>
        <begin position="217"/>
        <end position="288"/>
    </location>
</feature>
<dbReference type="Proteomes" id="UP000028926">
    <property type="component" value="Chromosome"/>
</dbReference>
<evidence type="ECO:0000313" key="5">
    <source>
        <dbReference type="Proteomes" id="UP000028926"/>
    </source>
</evidence>
<dbReference type="STRING" id="91604.ID47_03110"/>
<name>A0A077AWE0_9PROT</name>
<evidence type="ECO:0000256" key="1">
    <source>
        <dbReference type="ARBA" id="ARBA00004370"/>
    </source>
</evidence>
<dbReference type="PROSITE" id="PS51257">
    <property type="entry name" value="PROKAR_LIPOPROTEIN"/>
    <property type="match status" value="1"/>
</dbReference>
<dbReference type="KEGG" id="paca:ID47_03110"/>
<keyword evidence="2" id="KW-0472">Membrane</keyword>
<organism evidence="4 5">
    <name type="scientific">Candidatus Odyssella acanthamoebae</name>
    <dbReference type="NCBI Taxonomy" id="91604"/>
    <lineage>
        <taxon>Bacteria</taxon>
        <taxon>Pseudomonadati</taxon>
        <taxon>Pseudomonadota</taxon>
        <taxon>Alphaproteobacteria</taxon>
        <taxon>Holosporales</taxon>
        <taxon>Candidatus Paracaedibacteraceae</taxon>
        <taxon>Candidatus Odyssella</taxon>
    </lineage>
</organism>
<dbReference type="OrthoDB" id="9769707at2"/>
<dbReference type="PROSITE" id="PS51779">
    <property type="entry name" value="POTRA"/>
    <property type="match status" value="1"/>
</dbReference>
<dbReference type="Gene3D" id="3.10.20.310">
    <property type="entry name" value="membrane protein fhac"/>
    <property type="match status" value="1"/>
</dbReference>
<evidence type="ECO:0000313" key="4">
    <source>
        <dbReference type="EMBL" id="AIK95943.1"/>
    </source>
</evidence>